<dbReference type="EMBL" id="ML976993">
    <property type="protein sequence ID" value="KAF1955970.1"/>
    <property type="molecule type" value="Genomic_DNA"/>
</dbReference>
<evidence type="ECO:0000259" key="4">
    <source>
        <dbReference type="SMART" id="SM00906"/>
    </source>
</evidence>
<gene>
    <name evidence="5" type="ORF">CC80DRAFT_549031</name>
</gene>
<dbReference type="PANTHER" id="PTHR31001">
    <property type="entry name" value="UNCHARACTERIZED TRANSCRIPTIONAL REGULATORY PROTEIN"/>
    <property type="match status" value="1"/>
</dbReference>
<proteinExistence type="predicted"/>
<dbReference type="Proteomes" id="UP000800035">
    <property type="component" value="Unassembled WGS sequence"/>
</dbReference>
<comment type="subcellular location">
    <subcellularLocation>
        <location evidence="1">Nucleus</location>
    </subcellularLocation>
</comment>
<dbReference type="CDD" id="cd12148">
    <property type="entry name" value="fungal_TF_MHR"/>
    <property type="match status" value="1"/>
</dbReference>
<dbReference type="GO" id="GO:0008270">
    <property type="term" value="F:zinc ion binding"/>
    <property type="evidence" value="ECO:0007669"/>
    <property type="project" value="InterPro"/>
</dbReference>
<dbReference type="AlphaFoldDB" id="A0A6A5TVA4"/>
<feature type="compositionally biased region" description="Polar residues" evidence="3">
    <location>
        <begin position="507"/>
        <end position="530"/>
    </location>
</feature>
<sequence length="601" mass="68687">MEGEEGIFESRNDQAPPTLADVYGYFEESESNIWGILQQCGLDDRSNSHEYNAMMPSILVNDVQQELKDLPARSILDFLIQYFFKDYERWWKTDTITRVADVEFAVLMLRICAYSSHFLLSQKYTVDTIKGRPLSDIRSNCGRLAERLEGICNAAMLRGSLMRVQYMYFTAMCYECETRIKLSWVTLCCAIREAQEVGLHREPPKWGNDGMDDLEREMRRRMFCNLYIWDSRLARALDRVPFLVDAYCSVSLPQMHLHPTIDNLQAPGLFTERVLQARLVRFWKNLEAGNGSPGTRPYDPVIAEERYQRFCNEFLPELPAPFALEPNTDWDQHIPELPRQRKLFHVALFESVMHNFRLLLRLDRHHLLNLPNSRMALVTRHRHALATAAMGLFQSVTSLHANMSFNQTKLSLVVFYYFETAVVLSLCILRACDSNGMQDLEHANFFSPHSPLSPNMIDISQNQCMRAIEEARSQLEMMSLSNVMAETGARQLGKLVDHVRATLAARSGTQTRSMSSTETLAYNSGSSTSHGDGRAHGVPSEPLFAFWQQEVPTVNAFEAESNAFEGLMPWNLSTDALPLDPSLLSLEQLHEISELQQNMGL</sequence>
<organism evidence="5 6">
    <name type="scientific">Byssothecium circinans</name>
    <dbReference type="NCBI Taxonomy" id="147558"/>
    <lineage>
        <taxon>Eukaryota</taxon>
        <taxon>Fungi</taxon>
        <taxon>Dikarya</taxon>
        <taxon>Ascomycota</taxon>
        <taxon>Pezizomycotina</taxon>
        <taxon>Dothideomycetes</taxon>
        <taxon>Pleosporomycetidae</taxon>
        <taxon>Pleosporales</taxon>
        <taxon>Massarineae</taxon>
        <taxon>Massarinaceae</taxon>
        <taxon>Byssothecium</taxon>
    </lineage>
</organism>
<evidence type="ECO:0000256" key="3">
    <source>
        <dbReference type="SAM" id="MobiDB-lite"/>
    </source>
</evidence>
<evidence type="ECO:0000313" key="5">
    <source>
        <dbReference type="EMBL" id="KAF1955970.1"/>
    </source>
</evidence>
<dbReference type="PANTHER" id="PTHR31001:SF87">
    <property type="entry name" value="COL-21"/>
    <property type="match status" value="1"/>
</dbReference>
<dbReference type="GO" id="GO:0005634">
    <property type="term" value="C:nucleus"/>
    <property type="evidence" value="ECO:0007669"/>
    <property type="project" value="UniProtKB-SubCell"/>
</dbReference>
<evidence type="ECO:0000256" key="1">
    <source>
        <dbReference type="ARBA" id="ARBA00004123"/>
    </source>
</evidence>
<reference evidence="5" key="1">
    <citation type="journal article" date="2020" name="Stud. Mycol.">
        <title>101 Dothideomycetes genomes: a test case for predicting lifestyles and emergence of pathogens.</title>
        <authorList>
            <person name="Haridas S."/>
            <person name="Albert R."/>
            <person name="Binder M."/>
            <person name="Bloem J."/>
            <person name="Labutti K."/>
            <person name="Salamov A."/>
            <person name="Andreopoulos B."/>
            <person name="Baker S."/>
            <person name="Barry K."/>
            <person name="Bills G."/>
            <person name="Bluhm B."/>
            <person name="Cannon C."/>
            <person name="Castanera R."/>
            <person name="Culley D."/>
            <person name="Daum C."/>
            <person name="Ezra D."/>
            <person name="Gonzalez J."/>
            <person name="Henrissat B."/>
            <person name="Kuo A."/>
            <person name="Liang C."/>
            <person name="Lipzen A."/>
            <person name="Lutzoni F."/>
            <person name="Magnuson J."/>
            <person name="Mondo S."/>
            <person name="Nolan M."/>
            <person name="Ohm R."/>
            <person name="Pangilinan J."/>
            <person name="Park H.-J."/>
            <person name="Ramirez L."/>
            <person name="Alfaro M."/>
            <person name="Sun H."/>
            <person name="Tritt A."/>
            <person name="Yoshinaga Y."/>
            <person name="Zwiers L.-H."/>
            <person name="Turgeon B."/>
            <person name="Goodwin S."/>
            <person name="Spatafora J."/>
            <person name="Crous P."/>
            <person name="Grigoriev I."/>
        </authorList>
    </citation>
    <scope>NUCLEOTIDE SEQUENCE</scope>
    <source>
        <strain evidence="5">CBS 675.92</strain>
    </source>
</reference>
<dbReference type="GO" id="GO:0006351">
    <property type="term" value="P:DNA-templated transcription"/>
    <property type="evidence" value="ECO:0007669"/>
    <property type="project" value="InterPro"/>
</dbReference>
<feature type="domain" description="Xylanolytic transcriptional activator regulatory" evidence="4">
    <location>
        <begin position="183"/>
        <end position="259"/>
    </location>
</feature>
<evidence type="ECO:0000313" key="6">
    <source>
        <dbReference type="Proteomes" id="UP000800035"/>
    </source>
</evidence>
<evidence type="ECO:0000256" key="2">
    <source>
        <dbReference type="ARBA" id="ARBA00023242"/>
    </source>
</evidence>
<feature type="region of interest" description="Disordered" evidence="3">
    <location>
        <begin position="506"/>
        <end position="536"/>
    </location>
</feature>
<dbReference type="OrthoDB" id="5344325at2759"/>
<accession>A0A6A5TVA4</accession>
<dbReference type="Pfam" id="PF04082">
    <property type="entry name" value="Fungal_trans"/>
    <property type="match status" value="1"/>
</dbReference>
<dbReference type="GO" id="GO:0003677">
    <property type="term" value="F:DNA binding"/>
    <property type="evidence" value="ECO:0007669"/>
    <property type="project" value="InterPro"/>
</dbReference>
<name>A0A6A5TVA4_9PLEO</name>
<dbReference type="SMART" id="SM00906">
    <property type="entry name" value="Fungal_trans"/>
    <property type="match status" value="1"/>
</dbReference>
<dbReference type="InterPro" id="IPR007219">
    <property type="entry name" value="XnlR_reg_dom"/>
</dbReference>
<keyword evidence="2" id="KW-0539">Nucleus</keyword>
<dbReference type="InterPro" id="IPR050613">
    <property type="entry name" value="Sec_Metabolite_Reg"/>
</dbReference>
<keyword evidence="6" id="KW-1185">Reference proteome</keyword>
<protein>
    <submittedName>
        <fullName evidence="5">Trascription factor</fullName>
    </submittedName>
</protein>